<evidence type="ECO:0000256" key="1">
    <source>
        <dbReference type="ARBA" id="ARBA00022723"/>
    </source>
</evidence>
<dbReference type="GO" id="GO:0009055">
    <property type="term" value="F:electron transfer activity"/>
    <property type="evidence" value="ECO:0007669"/>
    <property type="project" value="InterPro"/>
</dbReference>
<feature type="domain" description="Cytochrome c" evidence="3">
    <location>
        <begin position="1"/>
        <end position="98"/>
    </location>
</feature>
<reference evidence="4" key="1">
    <citation type="journal article" date="2014" name="Front. Microbiol.">
        <title>High frequency of phylogenetically diverse reductive dehalogenase-homologous genes in deep subseafloor sedimentary metagenomes.</title>
        <authorList>
            <person name="Kawai M."/>
            <person name="Futagami T."/>
            <person name="Toyoda A."/>
            <person name="Takaki Y."/>
            <person name="Nishi S."/>
            <person name="Hori S."/>
            <person name="Arai W."/>
            <person name="Tsubouchi T."/>
            <person name="Morono Y."/>
            <person name="Uchiyama I."/>
            <person name="Ito T."/>
            <person name="Fujiyama A."/>
            <person name="Inagaki F."/>
            <person name="Takami H."/>
        </authorList>
    </citation>
    <scope>NUCLEOTIDE SEQUENCE</scope>
    <source>
        <strain evidence="4">Expedition CK06-06</strain>
    </source>
</reference>
<dbReference type="InterPro" id="IPR009056">
    <property type="entry name" value="Cyt_c-like_dom"/>
</dbReference>
<proteinExistence type="predicted"/>
<comment type="caution">
    <text evidence="4">The sequence shown here is derived from an EMBL/GenBank/DDBJ whole genome shotgun (WGS) entry which is preliminary data.</text>
</comment>
<organism evidence="4">
    <name type="scientific">marine sediment metagenome</name>
    <dbReference type="NCBI Taxonomy" id="412755"/>
    <lineage>
        <taxon>unclassified sequences</taxon>
        <taxon>metagenomes</taxon>
        <taxon>ecological metagenomes</taxon>
    </lineage>
</organism>
<evidence type="ECO:0000256" key="2">
    <source>
        <dbReference type="ARBA" id="ARBA00023004"/>
    </source>
</evidence>
<dbReference type="PROSITE" id="PS51007">
    <property type="entry name" value="CYTC"/>
    <property type="match status" value="1"/>
</dbReference>
<dbReference type="GO" id="GO:0020037">
    <property type="term" value="F:heme binding"/>
    <property type="evidence" value="ECO:0007669"/>
    <property type="project" value="InterPro"/>
</dbReference>
<dbReference type="EMBL" id="BARW01009966">
    <property type="protein sequence ID" value="GAI86145.1"/>
    <property type="molecule type" value="Genomic_DNA"/>
</dbReference>
<dbReference type="GO" id="GO:0046872">
    <property type="term" value="F:metal ion binding"/>
    <property type="evidence" value="ECO:0007669"/>
    <property type="project" value="UniProtKB-KW"/>
</dbReference>
<keyword evidence="1" id="KW-0479">Metal-binding</keyword>
<gene>
    <name evidence="4" type="ORF">S12H4_19819</name>
</gene>
<protein>
    <recommendedName>
        <fullName evidence="3">Cytochrome c domain-containing protein</fullName>
    </recommendedName>
</protein>
<keyword evidence="2" id="KW-0408">Iron</keyword>
<evidence type="ECO:0000259" key="3">
    <source>
        <dbReference type="PROSITE" id="PS51007"/>
    </source>
</evidence>
<dbReference type="AlphaFoldDB" id="X1TEY9"/>
<name>X1TEY9_9ZZZZ</name>
<accession>X1TEY9</accession>
<evidence type="ECO:0000313" key="4">
    <source>
        <dbReference type="EMBL" id="GAI86145.1"/>
    </source>
</evidence>
<feature type="non-terminal residue" evidence="4">
    <location>
        <position position="1"/>
    </location>
</feature>
<sequence length="157" mass="17272">GKKIEAPDNDGGKRSKCPACHNKLYVPGLDSDEELKLAPIDTDNDAKQKELMAETYKLTQDILQEREAPEGPGEAAASAPEISDKELTKNIIVYLRQMADGELDEAQRTADSIAPYGPQVVEILDRIALSEMPEPELADVPQQVLSGFIRNLRTRIS</sequence>